<dbReference type="PANTHER" id="PTHR48493:SF1">
    <property type="entry name" value="UBIQUITIN-LIKE DOMAIN-CONTAINING CTD PHOSPHATASE 1"/>
    <property type="match status" value="1"/>
</dbReference>
<dbReference type="Pfam" id="PF03031">
    <property type="entry name" value="NIF"/>
    <property type="match status" value="1"/>
</dbReference>
<feature type="domain" description="FCP1 homology" evidence="2">
    <location>
        <begin position="154"/>
        <end position="318"/>
    </location>
</feature>
<dbReference type="GO" id="GO:0090364">
    <property type="term" value="P:regulation of proteasome assembly"/>
    <property type="evidence" value="ECO:0007669"/>
    <property type="project" value="InterPro"/>
</dbReference>
<dbReference type="CDD" id="cd01813">
    <property type="entry name" value="Ubl_UBLCP1"/>
    <property type="match status" value="1"/>
</dbReference>
<organism evidence="3 4">
    <name type="scientific">Antrodiella citrinella</name>
    <dbReference type="NCBI Taxonomy" id="2447956"/>
    <lineage>
        <taxon>Eukaryota</taxon>
        <taxon>Fungi</taxon>
        <taxon>Dikarya</taxon>
        <taxon>Basidiomycota</taxon>
        <taxon>Agaricomycotina</taxon>
        <taxon>Agaricomycetes</taxon>
        <taxon>Polyporales</taxon>
        <taxon>Steccherinaceae</taxon>
        <taxon>Antrodiella</taxon>
    </lineage>
</organism>
<evidence type="ECO:0000259" key="2">
    <source>
        <dbReference type="PROSITE" id="PS50969"/>
    </source>
</evidence>
<feature type="domain" description="Ubiquitin-like" evidence="1">
    <location>
        <begin position="28"/>
        <end position="97"/>
    </location>
</feature>
<dbReference type="OrthoDB" id="1711508at2759"/>
<evidence type="ECO:0000259" key="1">
    <source>
        <dbReference type="PROSITE" id="PS50053"/>
    </source>
</evidence>
<dbReference type="InterPro" id="IPR000626">
    <property type="entry name" value="Ubiquitin-like_dom"/>
</dbReference>
<dbReference type="InterPro" id="IPR051658">
    <property type="entry name" value="UBLCP1"/>
</dbReference>
<gene>
    <name evidence="3" type="ORF">EUX98_g3437</name>
</gene>
<accession>A0A4S4MWL6</accession>
<sequence length="553" mass="62212">MIVDKVDAPTPAPDLEREEWLHVMYTWSGKTYKLDIAESDRVFDLKTTLQEQTNVPPERQKILGLVKGKLPDDGVKIGDLKLVSGKKFTLIGTPQGDEIKDPSQLGNLPDVVNDLDVDFSADPKAAASYSNDQRNIRKVKEHTQKLQINVIHPLRPGKRLLVLDIDYTILDTKPLTSGALPPRECARPKLHEFLEAVYPYYDICICWIWLETKLVELEMLGGPHNYQISFVLDKNCMFTVFSMKDGKQYNHSVKALQIIWNHFPHYGPGNTIHVDDLGRNFALNPNQGLKIHAFKDAHTPQAMADRELDKVARYMVHIANAHADFTSLNHKDWNGFPSNSDLDAAREDIHSQRMLFKNFLGKHGLNVDVRALLPFTAWVTPNTQPRRFHTQFYVTFLNAVASTGFTSGHKQDRLPTSDGGQEVVSARFIHPQLAVNELKPFFPPQFYLLTTLAELLQGPSNTVEQRAKIQKLSEGRFGDMVVRPVALPGKDDAGRMALAYIGDETRGGSKGRLHRSLVKFGKGGLPSEIILQRNFDIFTEIEEPAIPASSAKL</sequence>
<dbReference type="Gene3D" id="3.10.20.90">
    <property type="entry name" value="Phosphatidylinositol 3-kinase Catalytic Subunit, Chain A, domain 1"/>
    <property type="match status" value="1"/>
</dbReference>
<evidence type="ECO:0000313" key="3">
    <source>
        <dbReference type="EMBL" id="THH30762.1"/>
    </source>
</evidence>
<proteinExistence type="predicted"/>
<dbReference type="SUPFAM" id="SSF56784">
    <property type="entry name" value="HAD-like"/>
    <property type="match status" value="1"/>
</dbReference>
<dbReference type="InterPro" id="IPR023214">
    <property type="entry name" value="HAD_sf"/>
</dbReference>
<dbReference type="GO" id="GO:0004722">
    <property type="term" value="F:protein serine/threonine phosphatase activity"/>
    <property type="evidence" value="ECO:0007669"/>
    <property type="project" value="TreeGrafter"/>
</dbReference>
<dbReference type="EMBL" id="SGPM01000069">
    <property type="protein sequence ID" value="THH30762.1"/>
    <property type="molecule type" value="Genomic_DNA"/>
</dbReference>
<evidence type="ECO:0000313" key="4">
    <source>
        <dbReference type="Proteomes" id="UP000308730"/>
    </source>
</evidence>
<dbReference type="InterPro" id="IPR004274">
    <property type="entry name" value="FCP1_dom"/>
</dbReference>
<protein>
    <recommendedName>
        <fullName evidence="5">Nuclear proteasome inhibitor UBLCP1</fullName>
    </recommendedName>
</protein>
<dbReference type="GO" id="GO:0005634">
    <property type="term" value="C:nucleus"/>
    <property type="evidence" value="ECO:0007669"/>
    <property type="project" value="TreeGrafter"/>
</dbReference>
<dbReference type="PANTHER" id="PTHR48493">
    <property type="entry name" value="UBIQUITIN-LIKE DOMAIN-CONTAINING CTD PHOSPHATASE 1"/>
    <property type="match status" value="1"/>
</dbReference>
<reference evidence="3 4" key="1">
    <citation type="submission" date="2019-02" db="EMBL/GenBank/DDBJ databases">
        <title>Genome sequencing of the rare red list fungi Antrodiella citrinella (Flaviporus citrinellus).</title>
        <authorList>
            <person name="Buettner E."/>
            <person name="Kellner H."/>
        </authorList>
    </citation>
    <scope>NUCLEOTIDE SEQUENCE [LARGE SCALE GENOMIC DNA]</scope>
    <source>
        <strain evidence="3 4">DSM 108506</strain>
    </source>
</reference>
<dbReference type="Proteomes" id="UP000308730">
    <property type="component" value="Unassembled WGS sequence"/>
</dbReference>
<dbReference type="PROSITE" id="PS50053">
    <property type="entry name" value="UBIQUITIN_2"/>
    <property type="match status" value="1"/>
</dbReference>
<dbReference type="SMART" id="SM00213">
    <property type="entry name" value="UBQ"/>
    <property type="match status" value="1"/>
</dbReference>
<dbReference type="InterPro" id="IPR036412">
    <property type="entry name" value="HAD-like_sf"/>
</dbReference>
<dbReference type="SMART" id="SM00577">
    <property type="entry name" value="CPDc"/>
    <property type="match status" value="1"/>
</dbReference>
<name>A0A4S4MWL6_9APHY</name>
<dbReference type="Pfam" id="PF00240">
    <property type="entry name" value="ubiquitin"/>
    <property type="match status" value="1"/>
</dbReference>
<dbReference type="AlphaFoldDB" id="A0A4S4MWL6"/>
<comment type="caution">
    <text evidence="3">The sequence shown here is derived from an EMBL/GenBank/DDBJ whole genome shotgun (WGS) entry which is preliminary data.</text>
</comment>
<dbReference type="Gene3D" id="3.40.50.1000">
    <property type="entry name" value="HAD superfamily/HAD-like"/>
    <property type="match status" value="1"/>
</dbReference>
<dbReference type="SUPFAM" id="SSF54236">
    <property type="entry name" value="Ubiquitin-like"/>
    <property type="match status" value="1"/>
</dbReference>
<keyword evidence="4" id="KW-1185">Reference proteome</keyword>
<dbReference type="InterPro" id="IPR029071">
    <property type="entry name" value="Ubiquitin-like_domsf"/>
</dbReference>
<evidence type="ECO:0008006" key="5">
    <source>
        <dbReference type="Google" id="ProtNLM"/>
    </source>
</evidence>
<dbReference type="PROSITE" id="PS50969">
    <property type="entry name" value="FCP1"/>
    <property type="match status" value="1"/>
</dbReference>